<evidence type="ECO:0000256" key="1">
    <source>
        <dbReference type="SAM" id="MobiDB-lite"/>
    </source>
</evidence>
<evidence type="ECO:0000313" key="2">
    <source>
        <dbReference type="EMBL" id="KAJ7328452.1"/>
    </source>
</evidence>
<dbReference type="AlphaFoldDB" id="A0AAD6ZLN6"/>
<feature type="compositionally biased region" description="Low complexity" evidence="1">
    <location>
        <begin position="254"/>
        <end position="266"/>
    </location>
</feature>
<feature type="compositionally biased region" description="Basic and acidic residues" evidence="1">
    <location>
        <begin position="282"/>
        <end position="291"/>
    </location>
</feature>
<proteinExistence type="predicted"/>
<keyword evidence="3" id="KW-1185">Reference proteome</keyword>
<dbReference type="Proteomes" id="UP001218218">
    <property type="component" value="Unassembled WGS sequence"/>
</dbReference>
<organism evidence="2 3">
    <name type="scientific">Mycena albidolilacea</name>
    <dbReference type="NCBI Taxonomy" id="1033008"/>
    <lineage>
        <taxon>Eukaryota</taxon>
        <taxon>Fungi</taxon>
        <taxon>Dikarya</taxon>
        <taxon>Basidiomycota</taxon>
        <taxon>Agaricomycotina</taxon>
        <taxon>Agaricomycetes</taxon>
        <taxon>Agaricomycetidae</taxon>
        <taxon>Agaricales</taxon>
        <taxon>Marasmiineae</taxon>
        <taxon>Mycenaceae</taxon>
        <taxon>Mycena</taxon>
    </lineage>
</organism>
<sequence>MVVQSSRPVAALVSPGPRYSTYPGLCSTIGLRRSSLKADTIQTLMVVKLLSSYWEMNRAEISYFMSLPPKMPGVYAYTRIIYAYVTYGSFSNTDTLRLRACVCLDGRKSYARQPSLAALLTSHKSIMHSLTRRLFSEFQHEHEARGCRLSAPVSSLVQVCSQPVIPAPHVHTQRSTKTYPAPCIKYPAAGSTSSKWGDGIEDSDSDDDDRTVGAFTTTSIASSQSRAPGNKPKQQRRVRTWVHDTSHYTSEFKSPSVPASRAPSSALHRKHHHHESHRGHHGRPELRERESPPIWVLRHTVQQPLRHKDSQPPLFQQAPVPYAPPQPVQYQPQVVWMPVHPPSAGPMRVDGHHEILVDLGPTHPLRHYDETNGTIHFIVNEARATRFDSNQEPRFGYCEPASSGICDLTGLTRYVLDTLPSRRRRRLPPIAPTPASCLR</sequence>
<protein>
    <submittedName>
        <fullName evidence="2">Uncharacterized protein</fullName>
    </submittedName>
</protein>
<feature type="compositionally biased region" description="Basic residues" evidence="1">
    <location>
        <begin position="267"/>
        <end position="281"/>
    </location>
</feature>
<feature type="compositionally biased region" description="Acidic residues" evidence="1">
    <location>
        <begin position="199"/>
        <end position="209"/>
    </location>
</feature>
<feature type="region of interest" description="Disordered" evidence="1">
    <location>
        <begin position="190"/>
        <end position="291"/>
    </location>
</feature>
<dbReference type="EMBL" id="JARIHO010000039">
    <property type="protein sequence ID" value="KAJ7328452.1"/>
    <property type="molecule type" value="Genomic_DNA"/>
</dbReference>
<evidence type="ECO:0000313" key="3">
    <source>
        <dbReference type="Proteomes" id="UP001218218"/>
    </source>
</evidence>
<reference evidence="2" key="1">
    <citation type="submission" date="2023-03" db="EMBL/GenBank/DDBJ databases">
        <title>Massive genome expansion in bonnet fungi (Mycena s.s.) driven by repeated elements and novel gene families across ecological guilds.</title>
        <authorList>
            <consortium name="Lawrence Berkeley National Laboratory"/>
            <person name="Harder C.B."/>
            <person name="Miyauchi S."/>
            <person name="Viragh M."/>
            <person name="Kuo A."/>
            <person name="Thoen E."/>
            <person name="Andreopoulos B."/>
            <person name="Lu D."/>
            <person name="Skrede I."/>
            <person name="Drula E."/>
            <person name="Henrissat B."/>
            <person name="Morin E."/>
            <person name="Kohler A."/>
            <person name="Barry K."/>
            <person name="LaButti K."/>
            <person name="Morin E."/>
            <person name="Salamov A."/>
            <person name="Lipzen A."/>
            <person name="Mereny Z."/>
            <person name="Hegedus B."/>
            <person name="Baldrian P."/>
            <person name="Stursova M."/>
            <person name="Weitz H."/>
            <person name="Taylor A."/>
            <person name="Grigoriev I.V."/>
            <person name="Nagy L.G."/>
            <person name="Martin F."/>
            <person name="Kauserud H."/>
        </authorList>
    </citation>
    <scope>NUCLEOTIDE SEQUENCE</scope>
    <source>
        <strain evidence="2">CBHHK002</strain>
    </source>
</reference>
<feature type="compositionally biased region" description="Polar residues" evidence="1">
    <location>
        <begin position="214"/>
        <end position="227"/>
    </location>
</feature>
<accession>A0AAD6ZLN6</accession>
<gene>
    <name evidence="2" type="ORF">DFH08DRAFT_1023950</name>
</gene>
<name>A0AAD6ZLN6_9AGAR</name>
<comment type="caution">
    <text evidence="2">The sequence shown here is derived from an EMBL/GenBank/DDBJ whole genome shotgun (WGS) entry which is preliminary data.</text>
</comment>